<dbReference type="InterPro" id="IPR009061">
    <property type="entry name" value="DNA-bd_dom_put_sf"/>
</dbReference>
<reference evidence="2 3" key="1">
    <citation type="submission" date="2019-05" db="EMBL/GenBank/DDBJ databases">
        <authorList>
            <person name="Lee S.D."/>
        </authorList>
    </citation>
    <scope>NUCLEOTIDE SEQUENCE [LARGE SCALE GENOMIC DNA]</scope>
    <source>
        <strain evidence="2 3">GH2-6</strain>
    </source>
</reference>
<dbReference type="InterPro" id="IPR041657">
    <property type="entry name" value="HTH_17"/>
</dbReference>
<comment type="caution">
    <text evidence="2">The sequence shown here is derived from an EMBL/GenBank/DDBJ whole genome shotgun (WGS) entry which is preliminary data.</text>
</comment>
<evidence type="ECO:0000259" key="1">
    <source>
        <dbReference type="Pfam" id="PF12728"/>
    </source>
</evidence>
<keyword evidence="3" id="KW-1185">Reference proteome</keyword>
<gene>
    <name evidence="2" type="ORF">FF124_10775</name>
</gene>
<evidence type="ECO:0000313" key="3">
    <source>
        <dbReference type="Proteomes" id="UP000307874"/>
    </source>
</evidence>
<evidence type="ECO:0000313" key="2">
    <source>
        <dbReference type="EMBL" id="TNB48056.1"/>
    </source>
</evidence>
<dbReference type="RefSeq" id="WP_138748485.1">
    <property type="nucleotide sequence ID" value="NZ_VCLB01000005.1"/>
</dbReference>
<dbReference type="Gene3D" id="1.10.10.60">
    <property type="entry name" value="Homeodomain-like"/>
    <property type="match status" value="1"/>
</dbReference>
<name>A0A5C4JRL6_9HYPH</name>
<dbReference type="SUPFAM" id="SSF46955">
    <property type="entry name" value="Putative DNA-binding domain"/>
    <property type="match status" value="1"/>
</dbReference>
<protein>
    <submittedName>
        <fullName evidence="2">Helix-turn-helix domain-containing protein</fullName>
    </submittedName>
</protein>
<proteinExistence type="predicted"/>
<reference evidence="2 3" key="2">
    <citation type="submission" date="2019-06" db="EMBL/GenBank/DDBJ databases">
        <title>Martelella lutilitoris sp. nov., isolated from a tidal mudflat.</title>
        <authorList>
            <person name="Kim Y.-J."/>
        </authorList>
    </citation>
    <scope>NUCLEOTIDE SEQUENCE [LARGE SCALE GENOMIC DNA]</scope>
    <source>
        <strain evidence="2 3">GH2-6</strain>
    </source>
</reference>
<dbReference type="Proteomes" id="UP000307874">
    <property type="component" value="Unassembled WGS sequence"/>
</dbReference>
<dbReference type="OrthoDB" id="8452520at2"/>
<organism evidence="2 3">
    <name type="scientific">Martelella lutilitoris</name>
    <dbReference type="NCBI Taxonomy" id="2583532"/>
    <lineage>
        <taxon>Bacteria</taxon>
        <taxon>Pseudomonadati</taxon>
        <taxon>Pseudomonadota</taxon>
        <taxon>Alphaproteobacteria</taxon>
        <taxon>Hyphomicrobiales</taxon>
        <taxon>Aurantimonadaceae</taxon>
        <taxon>Martelella</taxon>
    </lineage>
</organism>
<dbReference type="Pfam" id="PF12728">
    <property type="entry name" value="HTH_17"/>
    <property type="match status" value="1"/>
</dbReference>
<dbReference type="EMBL" id="VCLB01000005">
    <property type="protein sequence ID" value="TNB48056.1"/>
    <property type="molecule type" value="Genomic_DNA"/>
</dbReference>
<accession>A0A5C4JRL6</accession>
<feature type="domain" description="Helix-turn-helix" evidence="1">
    <location>
        <begin position="7"/>
        <end position="53"/>
    </location>
</feature>
<dbReference type="AlphaFoldDB" id="A0A5C4JRL6"/>
<sequence>MKTENIMTRKQIAHELDVSEKTVSRLFKQGRLPGAYKLGGATSAIRMKRADLSRVGRNDERKG</sequence>